<protein>
    <submittedName>
        <fullName evidence="5">Importin subunit alpha-2</fullName>
    </submittedName>
</protein>
<reference evidence="6" key="2">
    <citation type="journal article" date="2013" name="Nat. Commun.">
        <title>Genome of the Chinese tree shrew.</title>
        <authorList>
            <person name="Fan Y."/>
            <person name="Huang Z.Y."/>
            <person name="Cao C.C."/>
            <person name="Chen C.S."/>
            <person name="Chen Y.X."/>
            <person name="Fan D.D."/>
            <person name="He J."/>
            <person name="Hou H.L."/>
            <person name="Hu L."/>
            <person name="Hu X.T."/>
            <person name="Jiang X.T."/>
            <person name="Lai R."/>
            <person name="Lang Y.S."/>
            <person name="Liang B."/>
            <person name="Liao S.G."/>
            <person name="Mu D."/>
            <person name="Ma Y.Y."/>
            <person name="Niu Y.Y."/>
            <person name="Sun X.Q."/>
            <person name="Xia J.Q."/>
            <person name="Xiao J."/>
            <person name="Xiong Z.Q."/>
            <person name="Xu L."/>
            <person name="Yang L."/>
            <person name="Zhang Y."/>
            <person name="Zhao W."/>
            <person name="Zhao X.D."/>
            <person name="Zheng Y.T."/>
            <person name="Zhou J.M."/>
            <person name="Zhu Y.B."/>
            <person name="Zhang G.J."/>
            <person name="Wang J."/>
            <person name="Yao Y.G."/>
        </authorList>
    </citation>
    <scope>NUCLEOTIDE SEQUENCE [LARGE SCALE GENOMIC DNA]</scope>
</reference>
<dbReference type="STRING" id="246437.L9KIA5"/>
<evidence type="ECO:0000313" key="6">
    <source>
        <dbReference type="Proteomes" id="UP000011518"/>
    </source>
</evidence>
<dbReference type="InParanoid" id="L9KIA5"/>
<gene>
    <name evidence="5" type="ORF">TREES_T100018759</name>
</gene>
<dbReference type="PANTHER" id="PTHR23316">
    <property type="entry name" value="IMPORTIN ALPHA"/>
    <property type="match status" value="1"/>
</dbReference>
<dbReference type="SMART" id="SM00185">
    <property type="entry name" value="ARM"/>
    <property type="match status" value="5"/>
</dbReference>
<dbReference type="AlphaFoldDB" id="L9KIA5"/>
<name>L9KIA5_TUPCH</name>
<feature type="repeat" description="ARM" evidence="4">
    <location>
        <begin position="70"/>
        <end position="112"/>
    </location>
</feature>
<reference evidence="6" key="1">
    <citation type="submission" date="2012-07" db="EMBL/GenBank/DDBJ databases">
        <title>Genome of the Chinese tree shrew, a rising model animal genetically related to primates.</title>
        <authorList>
            <person name="Zhang G."/>
            <person name="Fan Y."/>
            <person name="Yao Y."/>
            <person name="Huang Z."/>
        </authorList>
    </citation>
    <scope>NUCLEOTIDE SEQUENCE [LARGE SCALE GENOMIC DNA]</scope>
</reference>
<proteinExistence type="inferred from homology"/>
<accession>L9KIA5</accession>
<comment type="similarity">
    <text evidence="1">Belongs to the importin alpha family.</text>
</comment>
<dbReference type="Pfam" id="PF00514">
    <property type="entry name" value="Arm"/>
    <property type="match status" value="5"/>
</dbReference>
<evidence type="ECO:0000313" key="5">
    <source>
        <dbReference type="EMBL" id="ELW62461.1"/>
    </source>
</evidence>
<evidence type="ECO:0000256" key="1">
    <source>
        <dbReference type="ARBA" id="ARBA00010394"/>
    </source>
</evidence>
<sequence length="238" mass="25375">MVDGGATPAFISLLASPHAHISEQAVWALGNIAGDGSVFQDLVIKYGAVDLLLALLTVPDVIIEMVVKIGVVPQLVKLLEATELPIVTPALRAIGHIVAGTDGQTQVVIDSGALADFPSLLTNSKTNIQKEATWTMSNITAGWQHQIQQVVNHGLVPFLFGVLSKADFKTQKEAVWAVTNYTSSGTVEQIVYLVHCGSTELLMNLLTAKDTKIILVILDAISNIFQAAEKLGETVNLV</sequence>
<dbReference type="InterPro" id="IPR011989">
    <property type="entry name" value="ARM-like"/>
</dbReference>
<dbReference type="Gene3D" id="1.25.10.10">
    <property type="entry name" value="Leucine-rich Repeat Variant"/>
    <property type="match status" value="2"/>
</dbReference>
<keyword evidence="6" id="KW-1185">Reference proteome</keyword>
<keyword evidence="2" id="KW-0813">Transport</keyword>
<organism evidence="5 6">
    <name type="scientific">Tupaia chinensis</name>
    <name type="common">Chinese tree shrew</name>
    <name type="synonym">Tupaia belangeri chinensis</name>
    <dbReference type="NCBI Taxonomy" id="246437"/>
    <lineage>
        <taxon>Eukaryota</taxon>
        <taxon>Metazoa</taxon>
        <taxon>Chordata</taxon>
        <taxon>Craniata</taxon>
        <taxon>Vertebrata</taxon>
        <taxon>Euteleostomi</taxon>
        <taxon>Mammalia</taxon>
        <taxon>Eutheria</taxon>
        <taxon>Euarchontoglires</taxon>
        <taxon>Scandentia</taxon>
        <taxon>Tupaiidae</taxon>
        <taxon>Tupaia</taxon>
    </lineage>
</organism>
<dbReference type="InterPro" id="IPR016024">
    <property type="entry name" value="ARM-type_fold"/>
</dbReference>
<dbReference type="EMBL" id="KB320814">
    <property type="protein sequence ID" value="ELW62461.1"/>
    <property type="molecule type" value="Genomic_DNA"/>
</dbReference>
<dbReference type="SUPFAM" id="SSF48371">
    <property type="entry name" value="ARM repeat"/>
    <property type="match status" value="1"/>
</dbReference>
<dbReference type="GO" id="GO:0015031">
    <property type="term" value="P:protein transport"/>
    <property type="evidence" value="ECO:0007669"/>
    <property type="project" value="UniProtKB-KW"/>
</dbReference>
<dbReference type="InterPro" id="IPR000225">
    <property type="entry name" value="Armadillo"/>
</dbReference>
<keyword evidence="3" id="KW-0653">Protein transport</keyword>
<evidence type="ECO:0000256" key="2">
    <source>
        <dbReference type="ARBA" id="ARBA00022448"/>
    </source>
</evidence>
<dbReference type="PROSITE" id="PS50176">
    <property type="entry name" value="ARM_REPEAT"/>
    <property type="match status" value="2"/>
</dbReference>
<evidence type="ECO:0000256" key="3">
    <source>
        <dbReference type="ARBA" id="ARBA00022927"/>
    </source>
</evidence>
<feature type="repeat" description="ARM" evidence="4">
    <location>
        <begin position="5"/>
        <end position="33"/>
    </location>
</feature>
<evidence type="ECO:0000256" key="4">
    <source>
        <dbReference type="PROSITE-ProRule" id="PRU00259"/>
    </source>
</evidence>
<dbReference type="Proteomes" id="UP000011518">
    <property type="component" value="Unassembled WGS sequence"/>
</dbReference>